<keyword evidence="1" id="KW-0472">Membrane</keyword>
<evidence type="ECO:0000256" key="1">
    <source>
        <dbReference type="SAM" id="Phobius"/>
    </source>
</evidence>
<dbReference type="OrthoDB" id="5861546at2759"/>
<feature type="domain" description="7TM GPCR serpentine receptor class x (Srx)" evidence="2">
    <location>
        <begin position="3"/>
        <end position="90"/>
    </location>
</feature>
<reference evidence="3" key="1">
    <citation type="submission" date="2020-10" db="EMBL/GenBank/DDBJ databases">
        <authorList>
            <person name="Kikuchi T."/>
        </authorList>
    </citation>
    <scope>NUCLEOTIDE SEQUENCE</scope>
    <source>
        <strain evidence="3">NKZ352</strain>
    </source>
</reference>
<accession>A0A8S1HNP7</accession>
<organism evidence="3 4">
    <name type="scientific">Caenorhabditis auriculariae</name>
    <dbReference type="NCBI Taxonomy" id="2777116"/>
    <lineage>
        <taxon>Eukaryota</taxon>
        <taxon>Metazoa</taxon>
        <taxon>Ecdysozoa</taxon>
        <taxon>Nematoda</taxon>
        <taxon>Chromadorea</taxon>
        <taxon>Rhabditida</taxon>
        <taxon>Rhabditina</taxon>
        <taxon>Rhabditomorpha</taxon>
        <taxon>Rhabditoidea</taxon>
        <taxon>Rhabditidae</taxon>
        <taxon>Peloderinae</taxon>
        <taxon>Caenorhabditis</taxon>
    </lineage>
</organism>
<feature type="transmembrane region" description="Helical" evidence="1">
    <location>
        <begin position="21"/>
        <end position="43"/>
    </location>
</feature>
<gene>
    <name evidence="3" type="ORF">CAUJ_LOCUS13533</name>
</gene>
<dbReference type="Pfam" id="PF10328">
    <property type="entry name" value="7TM_GPCR_Srx"/>
    <property type="match status" value="2"/>
</dbReference>
<dbReference type="Proteomes" id="UP000835052">
    <property type="component" value="Unassembled WGS sequence"/>
</dbReference>
<keyword evidence="4" id="KW-1185">Reference proteome</keyword>
<feature type="transmembrane region" description="Helical" evidence="1">
    <location>
        <begin position="144"/>
        <end position="161"/>
    </location>
</feature>
<comment type="caution">
    <text evidence="3">The sequence shown here is derived from an EMBL/GenBank/DDBJ whole genome shotgun (WGS) entry which is preliminary data.</text>
</comment>
<dbReference type="AlphaFoldDB" id="A0A8S1HNP7"/>
<feature type="transmembrane region" description="Helical" evidence="1">
    <location>
        <begin position="63"/>
        <end position="83"/>
    </location>
</feature>
<protein>
    <recommendedName>
        <fullName evidence="2">7TM GPCR serpentine receptor class x (Srx) domain-containing protein</fullName>
    </recommendedName>
</protein>
<evidence type="ECO:0000313" key="3">
    <source>
        <dbReference type="EMBL" id="CAD6197624.1"/>
    </source>
</evidence>
<keyword evidence="1" id="KW-0812">Transmembrane</keyword>
<dbReference type="EMBL" id="CAJGYM010000100">
    <property type="protein sequence ID" value="CAD6197624.1"/>
    <property type="molecule type" value="Genomic_DNA"/>
</dbReference>
<dbReference type="InterPro" id="IPR019430">
    <property type="entry name" value="7TM_GPCR_serpentine_rcpt_Srx"/>
</dbReference>
<dbReference type="PANTHER" id="PTHR23017">
    <property type="entry name" value="SERPENTINE RECEPTOR, CLASS X"/>
    <property type="match status" value="1"/>
</dbReference>
<sequence>MTVMLIWKTPTLKSSFGTLCFSHTVANILILLGFLFWAVPATLSKHEEQSVTYLKRRFGQGIQWSWNVCVFSQLTIAANRLIVLSLPLKKAARRSKGPNLEVRFFVQACIQNGLFMFSMFNFYFLSSLSSNKWAIFLSTTVGWQIIHVLDGLVLPLLMFRLQNIDKNRLKMKGITAGSTTP</sequence>
<feature type="domain" description="7TM GPCR serpentine receptor class x (Srx)" evidence="2">
    <location>
        <begin position="99"/>
        <end position="154"/>
    </location>
</feature>
<proteinExistence type="predicted"/>
<evidence type="ECO:0000259" key="2">
    <source>
        <dbReference type="Pfam" id="PF10328"/>
    </source>
</evidence>
<keyword evidence="1" id="KW-1133">Transmembrane helix</keyword>
<dbReference type="PANTHER" id="PTHR23017:SF3">
    <property type="entry name" value="G-PROTEIN COUPLED RECEPTORS FAMILY 1 PROFILE DOMAIN-CONTAINING PROTEIN"/>
    <property type="match status" value="1"/>
</dbReference>
<feature type="transmembrane region" description="Helical" evidence="1">
    <location>
        <begin position="104"/>
        <end position="124"/>
    </location>
</feature>
<name>A0A8S1HNP7_9PELO</name>
<evidence type="ECO:0000313" key="4">
    <source>
        <dbReference type="Proteomes" id="UP000835052"/>
    </source>
</evidence>